<comment type="cofactor">
    <cofactor evidence="1">
        <name>Mg(2+)</name>
        <dbReference type="ChEBI" id="CHEBI:18420"/>
    </cofactor>
</comment>
<dbReference type="PANTHER" id="PTHR12358">
    <property type="entry name" value="SPHINGOSINE KINASE"/>
    <property type="match status" value="1"/>
</dbReference>
<evidence type="ECO:0000313" key="14">
    <source>
        <dbReference type="EMBL" id="MBS9334877.1"/>
    </source>
</evidence>
<accession>A0ABS5QPX5</accession>
<dbReference type="GO" id="GO:0016301">
    <property type="term" value="F:kinase activity"/>
    <property type="evidence" value="ECO:0007669"/>
    <property type="project" value="UniProtKB-KW"/>
</dbReference>
<keyword evidence="8" id="KW-0067">ATP-binding</keyword>
<evidence type="ECO:0000256" key="4">
    <source>
        <dbReference type="ARBA" id="ARBA00022679"/>
    </source>
</evidence>
<evidence type="ECO:0000256" key="7">
    <source>
        <dbReference type="ARBA" id="ARBA00022777"/>
    </source>
</evidence>
<reference evidence="14 15" key="1">
    <citation type="submission" date="2020-02" db="EMBL/GenBank/DDBJ databases">
        <title>Fructobacillus sp. isolated from paper mulberry of Taiwan.</title>
        <authorList>
            <person name="Lin S.-T."/>
        </authorList>
    </citation>
    <scope>NUCLEOTIDE SEQUENCE [LARGE SCALE GENOMIC DNA]</scope>
    <source>
        <strain evidence="14 15">M1-10</strain>
    </source>
</reference>
<dbReference type="Proteomes" id="UP001519418">
    <property type="component" value="Unassembled WGS sequence"/>
</dbReference>
<keyword evidence="3" id="KW-0444">Lipid biosynthesis</keyword>
<evidence type="ECO:0000256" key="3">
    <source>
        <dbReference type="ARBA" id="ARBA00022516"/>
    </source>
</evidence>
<keyword evidence="7 14" id="KW-0418">Kinase</keyword>
<dbReference type="Gene3D" id="2.60.200.40">
    <property type="match status" value="1"/>
</dbReference>
<dbReference type="InterPro" id="IPR016064">
    <property type="entry name" value="NAD/diacylglycerol_kinase_sf"/>
</dbReference>
<evidence type="ECO:0000256" key="1">
    <source>
        <dbReference type="ARBA" id="ARBA00001946"/>
    </source>
</evidence>
<dbReference type="Gene3D" id="3.40.50.10330">
    <property type="entry name" value="Probable inorganic polyphosphate/atp-NAD kinase, domain 1"/>
    <property type="match status" value="1"/>
</dbReference>
<dbReference type="InterPro" id="IPR050187">
    <property type="entry name" value="Lipid_Phosphate_FormReg"/>
</dbReference>
<organism evidence="14 15">
    <name type="scientific">Fructobacillus papyriferae</name>
    <dbReference type="NCBI Taxonomy" id="2713171"/>
    <lineage>
        <taxon>Bacteria</taxon>
        <taxon>Bacillati</taxon>
        <taxon>Bacillota</taxon>
        <taxon>Bacilli</taxon>
        <taxon>Lactobacillales</taxon>
        <taxon>Lactobacillaceae</taxon>
        <taxon>Fructobacillus</taxon>
    </lineage>
</organism>
<proteinExistence type="inferred from homology"/>
<gene>
    <name evidence="14" type="ORF">G6R27_02340</name>
</gene>
<dbReference type="NCBIfam" id="TIGR00147">
    <property type="entry name" value="YegS/Rv2252/BmrU family lipid kinase"/>
    <property type="match status" value="1"/>
</dbReference>
<feature type="domain" description="DAGKc" evidence="13">
    <location>
        <begin position="1"/>
        <end position="135"/>
    </location>
</feature>
<keyword evidence="4" id="KW-0808">Transferase</keyword>
<dbReference type="PANTHER" id="PTHR12358:SF106">
    <property type="entry name" value="LIPID KINASE YEGS"/>
    <property type="match status" value="1"/>
</dbReference>
<comment type="caution">
    <text evidence="14">The sequence shown here is derived from an EMBL/GenBank/DDBJ whole genome shotgun (WGS) entry which is preliminary data.</text>
</comment>
<comment type="similarity">
    <text evidence="2">Belongs to the diacylglycerol/lipid kinase family.</text>
</comment>
<sequence>MKRARIIYNPSSGREMVKRDMLNILNVYEQAGYETSTFATTPTPLSAQKEATRAAEAGFDLIVAAGGDGTINEVVNGIAPLKKRPKMAIIPAGTTNDYARALKVSRDDPLEAAKVILKNQTIKMDIGKIQAFLPGENGEAGEKKPVRYFMNIAALGTLSELTYAVPSAMKSLYGYLAYLVKGAELLTRLKPVSAKVSFDDGEYEGDISMIFLALTNSVAGFETIVPDAKLDDGKFTLLIVKKSNLWQIAQLVSQVLKGGAHIKNPNLIYKKTSKVRIDPLNGDPIKVNLDGEYGGDAPMTFDNLKQHIEFVANIEAMGTDDTTDKIKEQFVEQVEKLEAKGGHHDLPEEPAEQADK</sequence>
<dbReference type="InterPro" id="IPR045540">
    <property type="entry name" value="YegS/DAGK_C"/>
</dbReference>
<keyword evidence="15" id="KW-1185">Reference proteome</keyword>
<dbReference type="Pfam" id="PF19279">
    <property type="entry name" value="YegS_C"/>
    <property type="match status" value="1"/>
</dbReference>
<dbReference type="InterPro" id="IPR005218">
    <property type="entry name" value="Diacylglycerol/lipid_kinase"/>
</dbReference>
<dbReference type="SMART" id="SM00046">
    <property type="entry name" value="DAGKc"/>
    <property type="match status" value="1"/>
</dbReference>
<evidence type="ECO:0000256" key="9">
    <source>
        <dbReference type="ARBA" id="ARBA00022842"/>
    </source>
</evidence>
<dbReference type="EMBL" id="JAAMFI010000001">
    <property type="protein sequence ID" value="MBS9334877.1"/>
    <property type="molecule type" value="Genomic_DNA"/>
</dbReference>
<dbReference type="InterPro" id="IPR017438">
    <property type="entry name" value="ATP-NAD_kinase_N"/>
</dbReference>
<keyword evidence="6" id="KW-0547">Nucleotide-binding</keyword>
<evidence type="ECO:0000256" key="11">
    <source>
        <dbReference type="ARBA" id="ARBA00023209"/>
    </source>
</evidence>
<evidence type="ECO:0000259" key="13">
    <source>
        <dbReference type="PROSITE" id="PS50146"/>
    </source>
</evidence>
<keyword evidence="11" id="KW-0594">Phospholipid biosynthesis</keyword>
<evidence type="ECO:0000256" key="6">
    <source>
        <dbReference type="ARBA" id="ARBA00022741"/>
    </source>
</evidence>
<keyword evidence="10" id="KW-0443">Lipid metabolism</keyword>
<evidence type="ECO:0000256" key="10">
    <source>
        <dbReference type="ARBA" id="ARBA00023098"/>
    </source>
</evidence>
<dbReference type="Pfam" id="PF00781">
    <property type="entry name" value="DAGK_cat"/>
    <property type="match status" value="1"/>
</dbReference>
<keyword evidence="12" id="KW-1208">Phospholipid metabolism</keyword>
<protein>
    <submittedName>
        <fullName evidence="14">Diacylglycerol kinase family lipid kinase</fullName>
    </submittedName>
</protein>
<keyword evidence="9" id="KW-0460">Magnesium</keyword>
<evidence type="ECO:0000256" key="2">
    <source>
        <dbReference type="ARBA" id="ARBA00005983"/>
    </source>
</evidence>
<dbReference type="InterPro" id="IPR001206">
    <property type="entry name" value="Diacylglycerol_kinase_cat_dom"/>
</dbReference>
<keyword evidence="5" id="KW-0479">Metal-binding</keyword>
<dbReference type="PROSITE" id="PS50146">
    <property type="entry name" value="DAGK"/>
    <property type="match status" value="1"/>
</dbReference>
<dbReference type="NCBIfam" id="NF009603">
    <property type="entry name" value="PRK13055.1"/>
    <property type="match status" value="1"/>
</dbReference>
<evidence type="ECO:0000256" key="5">
    <source>
        <dbReference type="ARBA" id="ARBA00022723"/>
    </source>
</evidence>
<evidence type="ECO:0000256" key="12">
    <source>
        <dbReference type="ARBA" id="ARBA00023264"/>
    </source>
</evidence>
<name>A0ABS5QPX5_9LACO</name>
<dbReference type="SUPFAM" id="SSF111331">
    <property type="entry name" value="NAD kinase/diacylglycerol kinase-like"/>
    <property type="match status" value="1"/>
</dbReference>
<evidence type="ECO:0000256" key="8">
    <source>
        <dbReference type="ARBA" id="ARBA00022840"/>
    </source>
</evidence>
<evidence type="ECO:0000313" key="15">
    <source>
        <dbReference type="Proteomes" id="UP001519418"/>
    </source>
</evidence>
<dbReference type="RefSeq" id="WP_213819715.1">
    <property type="nucleotide sequence ID" value="NZ_JAAMFI010000001.1"/>
</dbReference>